<dbReference type="SUPFAM" id="SSF46785">
    <property type="entry name" value="Winged helix' DNA-binding domain"/>
    <property type="match status" value="1"/>
</dbReference>
<dbReference type="EMBL" id="JAHLFN010000073">
    <property type="protein sequence ID" value="MBU3842937.1"/>
    <property type="molecule type" value="Genomic_DNA"/>
</dbReference>
<dbReference type="InterPro" id="IPR036388">
    <property type="entry name" value="WH-like_DNA-bd_sf"/>
</dbReference>
<evidence type="ECO:0000313" key="3">
    <source>
        <dbReference type="EMBL" id="MBU3842937.1"/>
    </source>
</evidence>
<dbReference type="GO" id="GO:0003887">
    <property type="term" value="F:DNA-directed DNA polymerase activity"/>
    <property type="evidence" value="ECO:0007669"/>
    <property type="project" value="InterPro"/>
</dbReference>
<feature type="domain" description="Initiator Rep protein WH1" evidence="2">
    <location>
        <begin position="19"/>
        <end position="162"/>
    </location>
</feature>
<comment type="similarity">
    <text evidence="1">Belongs to the initiator RepB protein family.</text>
</comment>
<proteinExistence type="inferred from homology"/>
<dbReference type="Gene3D" id="1.10.10.10">
    <property type="entry name" value="Winged helix-like DNA-binding domain superfamily/Winged helix DNA-binding domain"/>
    <property type="match status" value="1"/>
</dbReference>
<reference evidence="3" key="1">
    <citation type="journal article" date="2021" name="PeerJ">
        <title>Extensive microbial diversity within the chicken gut microbiome revealed by metagenomics and culture.</title>
        <authorList>
            <person name="Gilroy R."/>
            <person name="Ravi A."/>
            <person name="Getino M."/>
            <person name="Pursley I."/>
            <person name="Horton D.L."/>
            <person name="Alikhan N.F."/>
            <person name="Baker D."/>
            <person name="Gharbi K."/>
            <person name="Hall N."/>
            <person name="Watson M."/>
            <person name="Adriaenssens E.M."/>
            <person name="Foster-Nyarko E."/>
            <person name="Jarju S."/>
            <person name="Secka A."/>
            <person name="Antonio M."/>
            <person name="Oren A."/>
            <person name="Chaudhuri R.R."/>
            <person name="La Ragione R."/>
            <person name="Hildebrand F."/>
            <person name="Pallen M.J."/>
        </authorList>
    </citation>
    <scope>NUCLEOTIDE SEQUENCE</scope>
    <source>
        <strain evidence="3">A6-441</strain>
    </source>
</reference>
<reference evidence="3" key="2">
    <citation type="submission" date="2021-04" db="EMBL/GenBank/DDBJ databases">
        <authorList>
            <person name="Gilroy R."/>
        </authorList>
    </citation>
    <scope>NUCLEOTIDE SEQUENCE</scope>
    <source>
        <strain evidence="3">A6-441</strain>
    </source>
</reference>
<evidence type="ECO:0000313" key="4">
    <source>
        <dbReference type="Proteomes" id="UP000724657"/>
    </source>
</evidence>
<protein>
    <submittedName>
        <fullName evidence="3">Replication initiation protein</fullName>
    </submittedName>
</protein>
<dbReference type="Pfam" id="PF01051">
    <property type="entry name" value="Rep3_N"/>
    <property type="match status" value="1"/>
</dbReference>
<name>A0A9E2NY37_9FUSO</name>
<organism evidence="3 4">
    <name type="scientific">Candidatus Fusobacterium pullicola</name>
    <dbReference type="NCBI Taxonomy" id="2838601"/>
    <lineage>
        <taxon>Bacteria</taxon>
        <taxon>Fusobacteriati</taxon>
        <taxon>Fusobacteriota</taxon>
        <taxon>Fusobacteriia</taxon>
        <taxon>Fusobacteriales</taxon>
        <taxon>Fusobacteriaceae</taxon>
        <taxon>Fusobacterium</taxon>
    </lineage>
</organism>
<gene>
    <name evidence="3" type="ORF">IAA47_08180</name>
</gene>
<dbReference type="AlphaFoldDB" id="A0A9E2NY37"/>
<sequence length="411" mass="48833">MGRTKKESNECTNIVQYEVKYHNDLNLLNFSKFKEKELDLFFALCYKANEQNTNILEINFDELKKIINYNHVGIARFTEYLESINDKLLTMKLKFKSEKKTTAFVLFNMYSIDHTEKNIVIQVNDSFSYMLNNFIQQYSKMDLIQFSQLNSTYSKNLFRLLKQFSSTGWYEISIEKFREELGVPTTYRMTHVDVRVLKPIKQDLEKYFPDFQIEKIKEGKSIKKLKFSWKVEKERTRSKSKKEVVISEELDNAIKKAMQNRFIKPFLNAKNLQKILNHFQKEKVVIEGLKFAYKNINTEFKNINYLIKTIESSKAEPKLVVSEVEEVKELSSKSESKRKKTNIEPKNKFEDLDEYTKLKVEEIALNDLEKDIPAFNIEVMLEMKEKQKDLYYSTLKKYLSNAIEKIEKGEK</sequence>
<accession>A0A9E2NY37</accession>
<comment type="caution">
    <text evidence="3">The sequence shown here is derived from an EMBL/GenBank/DDBJ whole genome shotgun (WGS) entry which is preliminary data.</text>
</comment>
<dbReference type="InterPro" id="IPR036390">
    <property type="entry name" value="WH_DNA-bd_sf"/>
</dbReference>
<dbReference type="Pfam" id="PF21205">
    <property type="entry name" value="Rep3_C"/>
    <property type="match status" value="1"/>
</dbReference>
<evidence type="ECO:0000259" key="2">
    <source>
        <dbReference type="Pfam" id="PF01051"/>
    </source>
</evidence>
<evidence type="ECO:0000256" key="1">
    <source>
        <dbReference type="ARBA" id="ARBA00038283"/>
    </source>
</evidence>
<dbReference type="GO" id="GO:0006270">
    <property type="term" value="P:DNA replication initiation"/>
    <property type="evidence" value="ECO:0007669"/>
    <property type="project" value="InterPro"/>
</dbReference>
<dbReference type="Proteomes" id="UP000724657">
    <property type="component" value="Unassembled WGS sequence"/>
</dbReference>
<dbReference type="InterPro" id="IPR000525">
    <property type="entry name" value="Initiator_Rep_WH1"/>
</dbReference>